<organism evidence="4 5">
    <name type="scientific">Halobellus limi</name>
    <dbReference type="NCBI Taxonomy" id="699433"/>
    <lineage>
        <taxon>Archaea</taxon>
        <taxon>Methanobacteriati</taxon>
        <taxon>Methanobacteriota</taxon>
        <taxon>Stenosarchaea group</taxon>
        <taxon>Halobacteria</taxon>
        <taxon>Halobacteriales</taxon>
        <taxon>Haloferacaceae</taxon>
        <taxon>Halobellus</taxon>
    </lineage>
</organism>
<dbReference type="CDD" id="cd07894">
    <property type="entry name" value="Adenylation_RNA_ligase"/>
    <property type="match status" value="1"/>
</dbReference>
<dbReference type="AlphaFoldDB" id="A0A1H5WXM1"/>
<feature type="domain" description="RNA ligase Pab1020 C-terminal" evidence="2">
    <location>
        <begin position="251"/>
        <end position="373"/>
    </location>
</feature>
<dbReference type="InterPro" id="IPR001072">
    <property type="entry name" value="RNA_ligase_Pab1020"/>
</dbReference>
<keyword evidence="4" id="KW-0436">Ligase</keyword>
<evidence type="ECO:0000313" key="5">
    <source>
        <dbReference type="Proteomes" id="UP000236740"/>
    </source>
</evidence>
<dbReference type="SUPFAM" id="SSF56091">
    <property type="entry name" value="DNA ligase/mRNA capping enzyme, catalytic domain"/>
    <property type="match status" value="1"/>
</dbReference>
<dbReference type="Proteomes" id="UP000296733">
    <property type="component" value="Chromosome"/>
</dbReference>
<dbReference type="OrthoDB" id="14524at2157"/>
<proteinExistence type="predicted"/>
<evidence type="ECO:0000313" key="6">
    <source>
        <dbReference type="Proteomes" id="UP000296733"/>
    </source>
</evidence>
<evidence type="ECO:0000313" key="4">
    <source>
        <dbReference type="EMBL" id="SEG04379.1"/>
    </source>
</evidence>
<dbReference type="Gene3D" id="3.30.1490.70">
    <property type="match status" value="1"/>
</dbReference>
<dbReference type="RefSeq" id="WP_103991098.1">
    <property type="nucleotide sequence ID" value="NZ_CP031311.1"/>
</dbReference>
<dbReference type="Gene3D" id="3.30.470.30">
    <property type="entry name" value="DNA ligase/mRNA capping enzyme"/>
    <property type="match status" value="1"/>
</dbReference>
<name>A0A1H5WXM1_9EURY</name>
<dbReference type="Pfam" id="PF18330">
    <property type="entry name" value="Lig_C"/>
    <property type="match status" value="1"/>
</dbReference>
<dbReference type="GeneID" id="39856549"/>
<dbReference type="EMBL" id="FNVN01000001">
    <property type="protein sequence ID" value="SEG04379.1"/>
    <property type="molecule type" value="Genomic_DNA"/>
</dbReference>
<accession>A0A1H5WXM1</accession>
<dbReference type="KEGG" id="hlm:DV707_00640"/>
<evidence type="ECO:0000313" key="3">
    <source>
        <dbReference type="EMBL" id="QCC46304.1"/>
    </source>
</evidence>
<feature type="domain" description="RNA ligase" evidence="1">
    <location>
        <begin position="83"/>
        <end position="239"/>
    </location>
</feature>
<dbReference type="NCBIfam" id="TIGR01209">
    <property type="entry name" value="RNA ligase"/>
    <property type="match status" value="1"/>
</dbReference>
<dbReference type="Gene3D" id="3.30.70.2160">
    <property type="match status" value="1"/>
</dbReference>
<evidence type="ECO:0000259" key="2">
    <source>
        <dbReference type="Pfam" id="PF18330"/>
    </source>
</evidence>
<keyword evidence="5" id="KW-1185">Reference proteome</keyword>
<reference evidence="3 6" key="2">
    <citation type="journal article" date="2019" name="Nat. Commun.">
        <title>A new type of DNA phosphorothioation-based antiviral system in archaea.</title>
        <authorList>
            <person name="Xiong L."/>
            <person name="Liu S."/>
            <person name="Chen S."/>
            <person name="Xiao Y."/>
            <person name="Zhu B."/>
            <person name="Gao Y."/>
            <person name="Zhang Y."/>
            <person name="Chen B."/>
            <person name="Luo J."/>
            <person name="Deng Z."/>
            <person name="Chen X."/>
            <person name="Wang L."/>
            <person name="Chen S."/>
        </authorList>
    </citation>
    <scope>NUCLEOTIDE SEQUENCE [LARGE SCALE GENOMIC DNA]</scope>
    <source>
        <strain evidence="3 6">CGMCC 1.10331</strain>
    </source>
</reference>
<dbReference type="EMBL" id="CP031311">
    <property type="protein sequence ID" value="QCC46304.1"/>
    <property type="molecule type" value="Genomic_DNA"/>
</dbReference>
<dbReference type="Proteomes" id="UP000236740">
    <property type="component" value="Unassembled WGS sequence"/>
</dbReference>
<dbReference type="InterPro" id="IPR041596">
    <property type="entry name" value="Lig_Pab1020_C"/>
</dbReference>
<dbReference type="GO" id="GO:0016874">
    <property type="term" value="F:ligase activity"/>
    <property type="evidence" value="ECO:0007669"/>
    <property type="project" value="UniProtKB-KW"/>
</dbReference>
<dbReference type="InterPro" id="IPR021122">
    <property type="entry name" value="RNA_ligase_dom_REL/Rnl2"/>
</dbReference>
<reference evidence="4 5" key="1">
    <citation type="submission" date="2016-10" db="EMBL/GenBank/DDBJ databases">
        <authorList>
            <person name="de Groot N.N."/>
        </authorList>
    </citation>
    <scope>NUCLEOTIDE SEQUENCE [LARGE SCALE GENOMIC DNA]</scope>
    <source>
        <strain evidence="4 5">CGMCC 1.10331</strain>
    </source>
</reference>
<dbReference type="Pfam" id="PF09414">
    <property type="entry name" value="RNA_ligase"/>
    <property type="match status" value="1"/>
</dbReference>
<gene>
    <name evidence="3" type="ORF">DV707_00640</name>
    <name evidence="4" type="ORF">SAMN04488133_1435</name>
</gene>
<dbReference type="PRINTS" id="PR01048">
    <property type="entry name" value="Y414FAMILY"/>
</dbReference>
<sequence length="377" mass="42490">MDERAYFERLDSTASDPSELFEHFEQRSVGEYTAHVLPSARHGVERGTVILDSADAIVRGYPSIPRVLALDAGVTSFFDSGATVFAEEKLDGFNVRVVDVGDDGPLAFTRGGYICPYTTARVRELLDLGEFFEEYPGKMLCAELIGPETPYTTHDYEEVDSHAIRVFDVRDRESAAPIAVPERRDLCARYDFPQSRLFGRYDRSEATEAVWSAIEELDAEGREGVVMKTADSDSMVKYTTESKHHDELADAFSLPFDLGRDFVFSRITREAFQAAEFDESDERLRERAHDLGESILLPAVDTIRKIESGGTVGERHRVRGGNDEIDALLDHLRDLSLTVEVEEDYRENGQRVVEFLKVAESTTDRTTYYLEGGTYDE</sequence>
<protein>
    <submittedName>
        <fullName evidence="4">Putative ATP-dependent DNA ligase</fullName>
    </submittedName>
    <submittedName>
        <fullName evidence="3">RNA ligase</fullName>
    </submittedName>
</protein>
<evidence type="ECO:0000259" key="1">
    <source>
        <dbReference type="Pfam" id="PF09414"/>
    </source>
</evidence>